<keyword evidence="3" id="KW-1185">Reference proteome</keyword>
<dbReference type="EMBL" id="BFEA01000064">
    <property type="protein sequence ID" value="GBG65640.1"/>
    <property type="molecule type" value="Genomic_DNA"/>
</dbReference>
<sequence>MGISASVASSIEKWKGDGDRERDGADGVSRVRVAAAVDGADDVARSGAADGVDDVVRWGAAVVAAVEMGMRASMDVAVAKGFVGSVMAVDGNGEVVVDVSGGGGVDCVGVRMGVGVVNVVVDPGILGELSAAAVADVKVLSFFDGEPAGQ</sequence>
<evidence type="ECO:0000256" key="1">
    <source>
        <dbReference type="SAM" id="MobiDB-lite"/>
    </source>
</evidence>
<gene>
    <name evidence="2" type="ORF">CBR_g51940</name>
</gene>
<feature type="compositionally biased region" description="Basic and acidic residues" evidence="1">
    <location>
        <begin position="12"/>
        <end position="25"/>
    </location>
</feature>
<evidence type="ECO:0000313" key="2">
    <source>
        <dbReference type="EMBL" id="GBG65640.1"/>
    </source>
</evidence>
<dbReference type="Gramene" id="GBG65640">
    <property type="protein sequence ID" value="GBG65640"/>
    <property type="gene ID" value="CBR_g51940"/>
</dbReference>
<dbReference type="AlphaFoldDB" id="A0A388K6G1"/>
<name>A0A388K6G1_CHABU</name>
<accession>A0A388K6G1</accession>
<reference evidence="2 3" key="1">
    <citation type="journal article" date="2018" name="Cell">
        <title>The Chara Genome: Secondary Complexity and Implications for Plant Terrestrialization.</title>
        <authorList>
            <person name="Nishiyama T."/>
            <person name="Sakayama H."/>
            <person name="Vries J.D."/>
            <person name="Buschmann H."/>
            <person name="Saint-Marcoux D."/>
            <person name="Ullrich K.K."/>
            <person name="Haas F.B."/>
            <person name="Vanderstraeten L."/>
            <person name="Becker D."/>
            <person name="Lang D."/>
            <person name="Vosolsobe S."/>
            <person name="Rombauts S."/>
            <person name="Wilhelmsson P.K.I."/>
            <person name="Janitza P."/>
            <person name="Kern R."/>
            <person name="Heyl A."/>
            <person name="Rumpler F."/>
            <person name="Villalobos L.I.A.C."/>
            <person name="Clay J.M."/>
            <person name="Skokan R."/>
            <person name="Toyoda A."/>
            <person name="Suzuki Y."/>
            <person name="Kagoshima H."/>
            <person name="Schijlen E."/>
            <person name="Tajeshwar N."/>
            <person name="Catarino B."/>
            <person name="Hetherington A.J."/>
            <person name="Saltykova A."/>
            <person name="Bonnot C."/>
            <person name="Breuninger H."/>
            <person name="Symeonidi A."/>
            <person name="Radhakrishnan G.V."/>
            <person name="Van Nieuwerburgh F."/>
            <person name="Deforce D."/>
            <person name="Chang C."/>
            <person name="Karol K.G."/>
            <person name="Hedrich R."/>
            <person name="Ulvskov P."/>
            <person name="Glockner G."/>
            <person name="Delwiche C.F."/>
            <person name="Petrasek J."/>
            <person name="Van de Peer Y."/>
            <person name="Friml J."/>
            <person name="Beilby M."/>
            <person name="Dolan L."/>
            <person name="Kohara Y."/>
            <person name="Sugano S."/>
            <person name="Fujiyama A."/>
            <person name="Delaux P.-M."/>
            <person name="Quint M."/>
            <person name="TheiBen G."/>
            <person name="Hagemann M."/>
            <person name="Harholt J."/>
            <person name="Dunand C."/>
            <person name="Zachgo S."/>
            <person name="Langdale J."/>
            <person name="Maumus F."/>
            <person name="Straeten D.V.D."/>
            <person name="Gould S.B."/>
            <person name="Rensing S.A."/>
        </authorList>
    </citation>
    <scope>NUCLEOTIDE SEQUENCE [LARGE SCALE GENOMIC DNA]</scope>
    <source>
        <strain evidence="2 3">S276</strain>
    </source>
</reference>
<protein>
    <submittedName>
        <fullName evidence="2">Uncharacterized protein</fullName>
    </submittedName>
</protein>
<feature type="region of interest" description="Disordered" evidence="1">
    <location>
        <begin position="1"/>
        <end position="26"/>
    </location>
</feature>
<proteinExistence type="predicted"/>
<dbReference type="Proteomes" id="UP000265515">
    <property type="component" value="Unassembled WGS sequence"/>
</dbReference>
<comment type="caution">
    <text evidence="2">The sequence shown here is derived from an EMBL/GenBank/DDBJ whole genome shotgun (WGS) entry which is preliminary data.</text>
</comment>
<organism evidence="2 3">
    <name type="scientific">Chara braunii</name>
    <name type="common">Braun's stonewort</name>
    <dbReference type="NCBI Taxonomy" id="69332"/>
    <lineage>
        <taxon>Eukaryota</taxon>
        <taxon>Viridiplantae</taxon>
        <taxon>Streptophyta</taxon>
        <taxon>Charophyceae</taxon>
        <taxon>Charales</taxon>
        <taxon>Characeae</taxon>
        <taxon>Chara</taxon>
    </lineage>
</organism>
<evidence type="ECO:0000313" key="3">
    <source>
        <dbReference type="Proteomes" id="UP000265515"/>
    </source>
</evidence>